<keyword evidence="4 7" id="KW-0418">Kinase</keyword>
<evidence type="ECO:0000313" key="7">
    <source>
        <dbReference type="EMBL" id="ABX40882.1"/>
    </source>
</evidence>
<dbReference type="GO" id="GO:0016020">
    <property type="term" value="C:membrane"/>
    <property type="evidence" value="ECO:0007669"/>
    <property type="project" value="UniProtKB-SubCell"/>
</dbReference>
<evidence type="ECO:0000256" key="2">
    <source>
        <dbReference type="ARBA" id="ARBA00022553"/>
    </source>
</evidence>
<name>A9KI48_LACP7</name>
<evidence type="ECO:0000259" key="6">
    <source>
        <dbReference type="PROSITE" id="PS50885"/>
    </source>
</evidence>
<keyword evidence="2" id="KW-0597">Phosphoprotein</keyword>
<organism evidence="7 8">
    <name type="scientific">Lachnoclostridium phytofermentans (strain ATCC 700394 / DSM 18823 / ISDg)</name>
    <name type="common">Clostridium phytofermentans</name>
    <dbReference type="NCBI Taxonomy" id="357809"/>
    <lineage>
        <taxon>Bacteria</taxon>
        <taxon>Bacillati</taxon>
        <taxon>Bacillota</taxon>
        <taxon>Clostridia</taxon>
        <taxon>Lachnospirales</taxon>
        <taxon>Lachnospiraceae</taxon>
    </lineage>
</organism>
<dbReference type="KEGG" id="cpy:Cphy_0495"/>
<dbReference type="SMART" id="SM00387">
    <property type="entry name" value="HATPase_c"/>
    <property type="match status" value="1"/>
</dbReference>
<dbReference type="Pfam" id="PF02518">
    <property type="entry name" value="HATPase_c"/>
    <property type="match status" value="1"/>
</dbReference>
<comment type="subcellular location">
    <subcellularLocation>
        <location evidence="1">Membrane</location>
    </subcellularLocation>
</comment>
<dbReference type="AlphaFoldDB" id="A9KI48"/>
<dbReference type="SUPFAM" id="SSF55874">
    <property type="entry name" value="ATPase domain of HSP90 chaperone/DNA topoisomerase II/histidine kinase"/>
    <property type="match status" value="1"/>
</dbReference>
<sequence length="604" mass="69373" precursor="true">MKRFIKNTKFKTKIILLFLTLLLLHSTIAGTLYYKYTYKDTLSNYYQSSEDTIYQLNVHMYSRFRSIAKSVNALSNNMSFANPMSVFLRNPDTLNYAKLMGDVADSITEMQMSDDYIHSIYIYTKYGDFDNFVRIKKHGIKFEETEVYQYFEEHPDETVAWFPAMENPVFIGTDIVIPIVYKFAIGRENIFILINLDQSKISDYLNETYNSYEKIFIVDKNGKNIINLDDKYKEIPLIRHQGDDLDEMALCQPLKIGEDDYLVTSTMMKGNSWEIYALKSTESLLGNLTSLRKFISLELSISALLALFIIILCVRSLTAPLGRLVNIMDKTIKEGFHIKFHYPYKDEVGNLAKSFNYMVEEIEGLVTELNLHIEALKEEKEALKVVQEQKRIAEIKALQAQINPHFLYNTLNTITWQAADQGAKEISILSKSLGSFFRIALSKGREIITIREELEHVKSYLEIQKIRYKSKINYSIEIDDEIKDCSIIKILLQPLVENAIYHGIKTKEGHGNISIAAVMKMDELTIPAIKLCVEDDGLGIEKNQLEILNAGLSKGIVDSKNGYGIYNVNQRLKLTYGEIYGLSLESKLGEWTRATIIIPVQKLD</sequence>
<dbReference type="HOGENOM" id="CLU_020473_6_1_9"/>
<dbReference type="InterPro" id="IPR050640">
    <property type="entry name" value="Bact_2-comp_sensor_kinase"/>
</dbReference>
<dbReference type="PANTHER" id="PTHR34220:SF7">
    <property type="entry name" value="SENSOR HISTIDINE KINASE YPDA"/>
    <property type="match status" value="1"/>
</dbReference>
<dbReference type="Gene3D" id="6.10.340.10">
    <property type="match status" value="1"/>
</dbReference>
<dbReference type="Gene3D" id="3.30.565.10">
    <property type="entry name" value="Histidine kinase-like ATPase, C-terminal domain"/>
    <property type="match status" value="1"/>
</dbReference>
<dbReference type="InterPro" id="IPR036890">
    <property type="entry name" value="HATPase_C_sf"/>
</dbReference>
<reference evidence="8" key="1">
    <citation type="submission" date="2007-11" db="EMBL/GenBank/DDBJ databases">
        <title>Complete genome sequence of Clostridium phytofermentans ISDg.</title>
        <authorList>
            <person name="Leschine S.B."/>
            <person name="Warnick T.A."/>
            <person name="Blanchard J.L."/>
            <person name="Schnell D.J."/>
            <person name="Petit E.L."/>
            <person name="LaTouf W.G."/>
            <person name="Copeland A."/>
            <person name="Lucas S."/>
            <person name="Lapidus A."/>
            <person name="Barry K."/>
            <person name="Glavina del Rio T."/>
            <person name="Dalin E."/>
            <person name="Tice H."/>
            <person name="Pitluck S."/>
            <person name="Kiss H."/>
            <person name="Brettin T."/>
            <person name="Bruce D."/>
            <person name="Detter J.C."/>
            <person name="Han C."/>
            <person name="Kuske C."/>
            <person name="Schmutz J."/>
            <person name="Larimer F."/>
            <person name="Land M."/>
            <person name="Hauser L."/>
            <person name="Kyrpides N."/>
            <person name="Kim E.A."/>
            <person name="Richardson P."/>
        </authorList>
    </citation>
    <scope>NUCLEOTIDE SEQUENCE [LARGE SCALE GENOMIC DNA]</scope>
    <source>
        <strain evidence="8">ATCC 700394 / DSM 18823 / ISDg</strain>
    </source>
</reference>
<dbReference type="GO" id="GO:0000155">
    <property type="term" value="F:phosphorelay sensor kinase activity"/>
    <property type="evidence" value="ECO:0007669"/>
    <property type="project" value="InterPro"/>
</dbReference>
<dbReference type="eggNOG" id="COG2972">
    <property type="taxonomic scope" value="Bacteria"/>
</dbReference>
<dbReference type="PANTHER" id="PTHR34220">
    <property type="entry name" value="SENSOR HISTIDINE KINASE YPDA"/>
    <property type="match status" value="1"/>
</dbReference>
<keyword evidence="8" id="KW-1185">Reference proteome</keyword>
<dbReference type="PROSITE" id="PS50885">
    <property type="entry name" value="HAMP"/>
    <property type="match status" value="1"/>
</dbReference>
<dbReference type="RefSeq" id="WP_012198526.1">
    <property type="nucleotide sequence ID" value="NC_010001.1"/>
</dbReference>
<dbReference type="Pfam" id="PF06580">
    <property type="entry name" value="His_kinase"/>
    <property type="match status" value="1"/>
</dbReference>
<evidence type="ECO:0000256" key="4">
    <source>
        <dbReference type="ARBA" id="ARBA00022777"/>
    </source>
</evidence>
<dbReference type="SMART" id="SM00304">
    <property type="entry name" value="HAMP"/>
    <property type="match status" value="1"/>
</dbReference>
<dbReference type="OrthoDB" id="9809348at2"/>
<feature type="coiled-coil region" evidence="5">
    <location>
        <begin position="359"/>
        <end position="396"/>
    </location>
</feature>
<evidence type="ECO:0000256" key="5">
    <source>
        <dbReference type="SAM" id="Coils"/>
    </source>
</evidence>
<dbReference type="SUPFAM" id="SSF158472">
    <property type="entry name" value="HAMP domain-like"/>
    <property type="match status" value="1"/>
</dbReference>
<dbReference type="CDD" id="cd06225">
    <property type="entry name" value="HAMP"/>
    <property type="match status" value="1"/>
</dbReference>
<evidence type="ECO:0000313" key="8">
    <source>
        <dbReference type="Proteomes" id="UP000000370"/>
    </source>
</evidence>
<protein>
    <submittedName>
        <fullName evidence="7">Histidine kinase internal region</fullName>
    </submittedName>
</protein>
<evidence type="ECO:0000256" key="1">
    <source>
        <dbReference type="ARBA" id="ARBA00004370"/>
    </source>
</evidence>
<dbReference type="InterPro" id="IPR003660">
    <property type="entry name" value="HAMP_dom"/>
</dbReference>
<proteinExistence type="predicted"/>
<dbReference type="Proteomes" id="UP000000370">
    <property type="component" value="Chromosome"/>
</dbReference>
<feature type="domain" description="HAMP" evidence="6">
    <location>
        <begin position="315"/>
        <end position="367"/>
    </location>
</feature>
<keyword evidence="5" id="KW-0175">Coiled coil</keyword>
<gene>
    <name evidence="7" type="ordered locus">Cphy_0495</name>
</gene>
<evidence type="ECO:0000256" key="3">
    <source>
        <dbReference type="ARBA" id="ARBA00022679"/>
    </source>
</evidence>
<keyword evidence="3" id="KW-0808">Transferase</keyword>
<dbReference type="EMBL" id="CP000885">
    <property type="protein sequence ID" value="ABX40882.1"/>
    <property type="molecule type" value="Genomic_DNA"/>
</dbReference>
<accession>A9KI48</accession>
<dbReference type="STRING" id="357809.Cphy_0495"/>
<dbReference type="InterPro" id="IPR003594">
    <property type="entry name" value="HATPase_dom"/>
</dbReference>
<dbReference type="InterPro" id="IPR010559">
    <property type="entry name" value="Sig_transdc_His_kin_internal"/>
</dbReference>